<dbReference type="InterPro" id="IPR045066">
    <property type="entry name" value="Beta_CA_cladeB"/>
</dbReference>
<dbReference type="InterPro" id="IPR015892">
    <property type="entry name" value="Carbonic_anhydrase_CS"/>
</dbReference>
<dbReference type="SUPFAM" id="SSF53056">
    <property type="entry name" value="beta-carbonic anhydrase, cab"/>
    <property type="match status" value="1"/>
</dbReference>
<dbReference type="Proteomes" id="UP000321039">
    <property type="component" value="Unassembled WGS sequence"/>
</dbReference>
<dbReference type="InterPro" id="IPR036874">
    <property type="entry name" value="Carbonic_anhydrase_sf"/>
</dbReference>
<dbReference type="SMART" id="SM00947">
    <property type="entry name" value="Pro_CA"/>
    <property type="match status" value="1"/>
</dbReference>
<dbReference type="Gene3D" id="3.40.1050.10">
    <property type="entry name" value="Carbonic anhydrase"/>
    <property type="match status" value="1"/>
</dbReference>
<evidence type="ECO:0000256" key="5">
    <source>
        <dbReference type="ARBA" id="ARBA00022833"/>
    </source>
</evidence>
<dbReference type="FunFam" id="3.40.1050.10:FF:000003">
    <property type="entry name" value="Carbonic anhydrase"/>
    <property type="match status" value="1"/>
</dbReference>
<keyword evidence="4 9" id="KW-0479">Metal-binding</keyword>
<dbReference type="PROSITE" id="PS00704">
    <property type="entry name" value="PROK_CO2_ANHYDRASE_1"/>
    <property type="match status" value="1"/>
</dbReference>
<sequence length="215" mass="22885">MDHVVSGIAKFQKEVFPQKADSFRELAGGQQPEVLFITCADSRIDPSLITQTEPGELFILRNAGNVVPPHSNDTGGMTASIEYAVAVLGVTHIVVCGHSDCGAMKGALSPESLVSLPHVKEWLGHCRAAVEVVREQKGEVCAEHLDCVTSENVALQLQHLRTHPAVAAKLATGKVQLHGWVYNIGTGEVLVYDEPTRSMSPLTGAELAAKSAAEA</sequence>
<dbReference type="PANTHER" id="PTHR11002:SF76">
    <property type="entry name" value="CARBONIC ANHYDRASE"/>
    <property type="match status" value="1"/>
</dbReference>
<evidence type="ECO:0000256" key="8">
    <source>
        <dbReference type="ARBA" id="ARBA00048348"/>
    </source>
</evidence>
<evidence type="ECO:0000256" key="1">
    <source>
        <dbReference type="ARBA" id="ARBA00006217"/>
    </source>
</evidence>
<evidence type="ECO:0000256" key="10">
    <source>
        <dbReference type="RuleBase" id="RU003956"/>
    </source>
</evidence>
<evidence type="ECO:0000256" key="7">
    <source>
        <dbReference type="ARBA" id="ARBA00031969"/>
    </source>
</evidence>
<comment type="function">
    <text evidence="10">Reversible hydration of carbon dioxide.</text>
</comment>
<dbReference type="RefSeq" id="WP_148067518.1">
    <property type="nucleotide sequence ID" value="NZ_VRZA01000002.1"/>
</dbReference>
<dbReference type="PROSITE" id="PS00705">
    <property type="entry name" value="PROK_CO2_ANHYDRASE_2"/>
    <property type="match status" value="1"/>
</dbReference>
<keyword evidence="12" id="KW-1185">Reference proteome</keyword>
<feature type="binding site" evidence="9">
    <location>
        <position position="39"/>
    </location>
    <ligand>
        <name>Zn(2+)</name>
        <dbReference type="ChEBI" id="CHEBI:29105"/>
    </ligand>
</feature>
<evidence type="ECO:0000256" key="4">
    <source>
        <dbReference type="ARBA" id="ARBA00022723"/>
    </source>
</evidence>
<feature type="binding site" evidence="9">
    <location>
        <position position="41"/>
    </location>
    <ligand>
        <name>Zn(2+)</name>
        <dbReference type="ChEBI" id="CHEBI:29105"/>
    </ligand>
</feature>
<comment type="similarity">
    <text evidence="1 10">Belongs to the beta-class carbonic anhydrase family.</text>
</comment>
<dbReference type="EC" id="4.2.1.1" evidence="2 10"/>
<reference evidence="11 12" key="1">
    <citation type="submission" date="2019-08" db="EMBL/GenBank/DDBJ databases">
        <title>Parahaliea maris sp. nov., isolated from the surface seawater.</title>
        <authorList>
            <person name="Liu Y."/>
        </authorList>
    </citation>
    <scope>NUCLEOTIDE SEQUENCE [LARGE SCALE GENOMIC DNA]</scope>
    <source>
        <strain evidence="11 12">HSLHS9</strain>
    </source>
</reference>
<accession>A0A5C9A7R8</accession>
<dbReference type="PANTHER" id="PTHR11002">
    <property type="entry name" value="CARBONIC ANHYDRASE"/>
    <property type="match status" value="1"/>
</dbReference>
<feature type="binding site" evidence="9">
    <location>
        <position position="101"/>
    </location>
    <ligand>
        <name>Zn(2+)</name>
        <dbReference type="ChEBI" id="CHEBI:29105"/>
    </ligand>
</feature>
<evidence type="ECO:0000256" key="9">
    <source>
        <dbReference type="PIRSR" id="PIRSR601765-1"/>
    </source>
</evidence>
<evidence type="ECO:0000313" key="12">
    <source>
        <dbReference type="Proteomes" id="UP000321039"/>
    </source>
</evidence>
<dbReference type="InterPro" id="IPR001765">
    <property type="entry name" value="Carbonic_anhydrase"/>
</dbReference>
<evidence type="ECO:0000256" key="6">
    <source>
        <dbReference type="ARBA" id="ARBA00023239"/>
    </source>
</evidence>
<keyword evidence="6 10" id="KW-0456">Lyase</keyword>
<keyword evidence="5 9" id="KW-0862">Zinc</keyword>
<dbReference type="EMBL" id="VRZA01000002">
    <property type="protein sequence ID" value="TXS95607.1"/>
    <property type="molecule type" value="Genomic_DNA"/>
</dbReference>
<dbReference type="GO" id="GO:0008270">
    <property type="term" value="F:zinc ion binding"/>
    <property type="evidence" value="ECO:0007669"/>
    <property type="project" value="UniProtKB-UniRule"/>
</dbReference>
<protein>
    <recommendedName>
        <fullName evidence="3 10">Carbonic anhydrase</fullName>
        <ecNumber evidence="2 10">4.2.1.1</ecNumber>
    </recommendedName>
    <alternativeName>
        <fullName evidence="7 10">Carbonate dehydratase</fullName>
    </alternativeName>
</protein>
<evidence type="ECO:0000313" key="11">
    <source>
        <dbReference type="EMBL" id="TXS95607.1"/>
    </source>
</evidence>
<comment type="caution">
    <text evidence="11">The sequence shown here is derived from an EMBL/GenBank/DDBJ whole genome shotgun (WGS) entry which is preliminary data.</text>
</comment>
<organism evidence="11 12">
    <name type="scientific">Parahaliea maris</name>
    <dbReference type="NCBI Taxonomy" id="2716870"/>
    <lineage>
        <taxon>Bacteria</taxon>
        <taxon>Pseudomonadati</taxon>
        <taxon>Pseudomonadota</taxon>
        <taxon>Gammaproteobacteria</taxon>
        <taxon>Cellvibrionales</taxon>
        <taxon>Halieaceae</taxon>
        <taxon>Parahaliea</taxon>
    </lineage>
</organism>
<comment type="cofactor">
    <cofactor evidence="9">
        <name>Zn(2+)</name>
        <dbReference type="ChEBI" id="CHEBI:29105"/>
    </cofactor>
    <text evidence="9">Binds 1 zinc ion per subunit.</text>
</comment>
<proteinExistence type="inferred from homology"/>
<feature type="binding site" evidence="9">
    <location>
        <position position="98"/>
    </location>
    <ligand>
        <name>Zn(2+)</name>
        <dbReference type="ChEBI" id="CHEBI:29105"/>
    </ligand>
</feature>
<gene>
    <name evidence="11" type="ORF">FV139_06940</name>
</gene>
<dbReference type="Pfam" id="PF00484">
    <property type="entry name" value="Pro_CA"/>
    <property type="match status" value="1"/>
</dbReference>
<dbReference type="AlphaFoldDB" id="A0A5C9A7R8"/>
<name>A0A5C9A7R8_9GAMM</name>
<comment type="catalytic activity">
    <reaction evidence="8 10">
        <text>hydrogencarbonate + H(+) = CO2 + H2O</text>
        <dbReference type="Rhea" id="RHEA:10748"/>
        <dbReference type="ChEBI" id="CHEBI:15377"/>
        <dbReference type="ChEBI" id="CHEBI:15378"/>
        <dbReference type="ChEBI" id="CHEBI:16526"/>
        <dbReference type="ChEBI" id="CHEBI:17544"/>
        <dbReference type="EC" id="4.2.1.1"/>
    </reaction>
</comment>
<evidence type="ECO:0000256" key="2">
    <source>
        <dbReference type="ARBA" id="ARBA00012925"/>
    </source>
</evidence>
<dbReference type="CDD" id="cd00884">
    <property type="entry name" value="beta_CA_cladeB"/>
    <property type="match status" value="1"/>
</dbReference>
<dbReference type="GO" id="GO:0004089">
    <property type="term" value="F:carbonate dehydratase activity"/>
    <property type="evidence" value="ECO:0007669"/>
    <property type="project" value="UniProtKB-UniRule"/>
</dbReference>
<dbReference type="GO" id="GO:0015976">
    <property type="term" value="P:carbon utilization"/>
    <property type="evidence" value="ECO:0007669"/>
    <property type="project" value="InterPro"/>
</dbReference>
<evidence type="ECO:0000256" key="3">
    <source>
        <dbReference type="ARBA" id="ARBA00014628"/>
    </source>
</evidence>